<dbReference type="PANTHER" id="PTHR36842:SF1">
    <property type="entry name" value="PROTEIN TOLB"/>
    <property type="match status" value="1"/>
</dbReference>
<dbReference type="PROSITE" id="PS50836">
    <property type="entry name" value="DOMON"/>
    <property type="match status" value="1"/>
</dbReference>
<reference evidence="3" key="1">
    <citation type="submission" date="2019-11" db="EMBL/GenBank/DDBJ databases">
        <title>Microbial mats filling the niche in hypersaline microbial mats.</title>
        <authorList>
            <person name="Wong H.L."/>
            <person name="Macleod F.I."/>
            <person name="White R.A. III"/>
            <person name="Burns B.P."/>
        </authorList>
    </citation>
    <scope>NUCLEOTIDE SEQUENCE</scope>
    <source>
        <strain evidence="3">Bin_327</strain>
    </source>
</reference>
<dbReference type="SMART" id="SM00664">
    <property type="entry name" value="DoH"/>
    <property type="match status" value="1"/>
</dbReference>
<dbReference type="AlphaFoldDB" id="A0A9D5K913"/>
<dbReference type="InterPro" id="IPR000601">
    <property type="entry name" value="PKD_dom"/>
</dbReference>
<dbReference type="EMBL" id="WJKJ01000180">
    <property type="protein sequence ID" value="MBD3364683.1"/>
    <property type="molecule type" value="Genomic_DNA"/>
</dbReference>
<dbReference type="CDD" id="cd00146">
    <property type="entry name" value="PKD"/>
    <property type="match status" value="2"/>
</dbReference>
<dbReference type="InterPro" id="IPR005018">
    <property type="entry name" value="DOMON_domain"/>
</dbReference>
<protein>
    <submittedName>
        <fullName evidence="3">PKD domain-containing protein</fullName>
    </submittedName>
</protein>
<dbReference type="InterPro" id="IPR035986">
    <property type="entry name" value="PKD_dom_sf"/>
</dbReference>
<evidence type="ECO:0000313" key="4">
    <source>
        <dbReference type="Proteomes" id="UP000630660"/>
    </source>
</evidence>
<dbReference type="InterPro" id="IPR013783">
    <property type="entry name" value="Ig-like_fold"/>
</dbReference>
<feature type="domain" description="PKD" evidence="1">
    <location>
        <begin position="27"/>
        <end position="110"/>
    </location>
</feature>
<feature type="domain" description="PKD" evidence="1">
    <location>
        <begin position="112"/>
        <end position="175"/>
    </location>
</feature>
<dbReference type="SUPFAM" id="SSF49299">
    <property type="entry name" value="PKD domain"/>
    <property type="match status" value="2"/>
</dbReference>
<dbReference type="PANTHER" id="PTHR36842">
    <property type="entry name" value="PROTEIN TOLB HOMOLOG"/>
    <property type="match status" value="1"/>
</dbReference>
<dbReference type="FunFam" id="2.60.40.10:FF:000270">
    <property type="entry name" value="Cell surface protein"/>
    <property type="match status" value="2"/>
</dbReference>
<dbReference type="InterPro" id="IPR045266">
    <property type="entry name" value="DOH_DOMON"/>
</dbReference>
<dbReference type="Proteomes" id="UP000630660">
    <property type="component" value="Unassembled WGS sequence"/>
</dbReference>
<feature type="domain" description="DOMON" evidence="2">
    <location>
        <begin position="201"/>
        <end position="320"/>
    </location>
</feature>
<dbReference type="Pfam" id="PF03351">
    <property type="entry name" value="DOMON"/>
    <property type="match status" value="1"/>
</dbReference>
<dbReference type="Gene3D" id="2.60.40.10">
    <property type="entry name" value="Immunoglobulins"/>
    <property type="match status" value="2"/>
</dbReference>
<dbReference type="InterPro" id="IPR022409">
    <property type="entry name" value="PKD/Chitinase_dom"/>
</dbReference>
<dbReference type="Pfam" id="PF18911">
    <property type="entry name" value="PKD_4"/>
    <property type="match status" value="2"/>
</dbReference>
<gene>
    <name evidence="3" type="ORF">GF359_05660</name>
</gene>
<proteinExistence type="predicted"/>
<evidence type="ECO:0000259" key="1">
    <source>
        <dbReference type="PROSITE" id="PS50093"/>
    </source>
</evidence>
<organism evidence="3 4">
    <name type="scientific">candidate division WOR-3 bacterium</name>
    <dbReference type="NCBI Taxonomy" id="2052148"/>
    <lineage>
        <taxon>Bacteria</taxon>
        <taxon>Bacteria division WOR-3</taxon>
    </lineage>
</organism>
<sequence>MKRYLVIALVLGIPFLVLCSLSTDEQPVADFTAEPLSGNAPLKVTFTDLSAGDPDSWKWYFGDGYHSGLQNPTYTYDTAGIYDVTLIVTNVQGTDTAYEESYIRVVSDSQFLGANFTAEPTSGPPPLEVQFTDHSTGNPTSYFWDFGDEKSSVEQNPVHTYEEAGSYNVTLVVSDEECFDTLRKESFIVIEDVEYRQITENGITLKWKTDNDNLYVIISAATTGWVSVGFDPLGENHKDANIIIGYVKEGIPWVEDHFGTGQLEHAADTSLGGTDDVFNVTGTEEAGITQISFGIPLDSGDDYDKKLIVGESYKVILAHGPDGSDDFVSRHLKTVIVSITI</sequence>
<dbReference type="PROSITE" id="PS50093">
    <property type="entry name" value="PKD"/>
    <property type="match status" value="2"/>
</dbReference>
<evidence type="ECO:0000313" key="3">
    <source>
        <dbReference type="EMBL" id="MBD3364683.1"/>
    </source>
</evidence>
<name>A0A9D5K913_UNCW3</name>
<dbReference type="SMART" id="SM00089">
    <property type="entry name" value="PKD"/>
    <property type="match status" value="2"/>
</dbReference>
<evidence type="ECO:0000259" key="2">
    <source>
        <dbReference type="PROSITE" id="PS50836"/>
    </source>
</evidence>
<dbReference type="CDD" id="cd09631">
    <property type="entry name" value="DOMON_DOH"/>
    <property type="match status" value="1"/>
</dbReference>
<accession>A0A9D5K913</accession>
<comment type="caution">
    <text evidence="3">The sequence shown here is derived from an EMBL/GenBank/DDBJ whole genome shotgun (WGS) entry which is preliminary data.</text>
</comment>